<reference evidence="1" key="1">
    <citation type="submission" date="2022-06" db="EMBL/GenBank/DDBJ databases">
        <title>A novel DMS-producing enzyme.</title>
        <authorList>
            <person name="Zhang Y."/>
        </authorList>
    </citation>
    <scope>NUCLEOTIDE SEQUENCE</scope>
    <source>
        <strain evidence="1">RT37</strain>
    </source>
</reference>
<dbReference type="EMBL" id="CP098827">
    <property type="protein sequence ID" value="XBO70340.1"/>
    <property type="molecule type" value="Genomic_DNA"/>
</dbReference>
<dbReference type="AlphaFoldDB" id="A0AAU7KF89"/>
<dbReference type="RefSeq" id="WP_231498601.1">
    <property type="nucleotide sequence ID" value="NZ_CP098827.1"/>
</dbReference>
<organism evidence="1">
    <name type="scientific">Halomonas sp. RT37</name>
    <dbReference type="NCBI Taxonomy" id="2950872"/>
    <lineage>
        <taxon>Bacteria</taxon>
        <taxon>Pseudomonadati</taxon>
        <taxon>Pseudomonadota</taxon>
        <taxon>Gammaproteobacteria</taxon>
        <taxon>Oceanospirillales</taxon>
        <taxon>Halomonadaceae</taxon>
        <taxon>Halomonas</taxon>
    </lineage>
</organism>
<sequence>MNSRGVTLTPRRSLTRVVGPAAVVSLMLVISGCEMLPIESVGDETPAVEALDLTTCHAEVPTFAESSCMLTDWIAFGLASQRGDRQWRDAMLARLEGHAPEQRLGRAVALSWGSEAQWDQASELYKADLSLAPVELQPLLRYWLNELEGRRALDDRAGRHHGEVARLRQENKELADKLDAMTAIEQNINLRQQAE</sequence>
<protein>
    <recommendedName>
        <fullName evidence="2">YfhG lipoprotein</fullName>
    </recommendedName>
</protein>
<accession>A0AAU7KF89</accession>
<evidence type="ECO:0008006" key="2">
    <source>
        <dbReference type="Google" id="ProtNLM"/>
    </source>
</evidence>
<proteinExistence type="predicted"/>
<gene>
    <name evidence="1" type="ORF">NFG58_17240</name>
</gene>
<dbReference type="PROSITE" id="PS51257">
    <property type="entry name" value="PROKAR_LIPOPROTEIN"/>
    <property type="match status" value="1"/>
</dbReference>
<evidence type="ECO:0000313" key="1">
    <source>
        <dbReference type="EMBL" id="XBO70340.1"/>
    </source>
</evidence>
<name>A0AAU7KF89_9GAMM</name>